<sequence>MQKREKTGRTNEFFCISGYMKNKCKNSGSQESSKSTICSRPNTAHANPACDKNAEAYYVCGDAVKGYPFVAPNDNNLTLNAINWCISKSLRICSNHDLHRLAAQVAPHSNDSCQSKRSCFPLWKITI</sequence>
<reference evidence="2" key="1">
    <citation type="journal article" date="2020" name="Nat. Commun.">
        <title>Genome assembly of wild tea tree DASZ reveals pedigree and selection history of tea varieties.</title>
        <authorList>
            <person name="Zhang W."/>
            <person name="Zhang Y."/>
            <person name="Qiu H."/>
            <person name="Guo Y."/>
            <person name="Wan H."/>
            <person name="Zhang X."/>
            <person name="Scossa F."/>
            <person name="Alseekh S."/>
            <person name="Zhang Q."/>
            <person name="Wang P."/>
            <person name="Xu L."/>
            <person name="Schmidt M.H."/>
            <person name="Jia X."/>
            <person name="Li D."/>
            <person name="Zhu A."/>
            <person name="Guo F."/>
            <person name="Chen W."/>
            <person name="Ni D."/>
            <person name="Usadel B."/>
            <person name="Fernie A.R."/>
            <person name="Wen W."/>
        </authorList>
    </citation>
    <scope>NUCLEOTIDE SEQUENCE [LARGE SCALE GENOMIC DNA]</scope>
    <source>
        <strain evidence="2">cv. G240</strain>
    </source>
</reference>
<dbReference type="EMBL" id="JACBKZ010000003">
    <property type="protein sequence ID" value="KAF5955809.1"/>
    <property type="molecule type" value="Genomic_DNA"/>
</dbReference>
<name>A0A7J7HT27_CAMSI</name>
<evidence type="ECO:0000313" key="2">
    <source>
        <dbReference type="Proteomes" id="UP000593564"/>
    </source>
</evidence>
<organism evidence="1 2">
    <name type="scientific">Camellia sinensis</name>
    <name type="common">Tea plant</name>
    <name type="synonym">Thea sinensis</name>
    <dbReference type="NCBI Taxonomy" id="4442"/>
    <lineage>
        <taxon>Eukaryota</taxon>
        <taxon>Viridiplantae</taxon>
        <taxon>Streptophyta</taxon>
        <taxon>Embryophyta</taxon>
        <taxon>Tracheophyta</taxon>
        <taxon>Spermatophyta</taxon>
        <taxon>Magnoliopsida</taxon>
        <taxon>eudicotyledons</taxon>
        <taxon>Gunneridae</taxon>
        <taxon>Pentapetalae</taxon>
        <taxon>asterids</taxon>
        <taxon>Ericales</taxon>
        <taxon>Theaceae</taxon>
        <taxon>Camellia</taxon>
    </lineage>
</organism>
<accession>A0A7J7HT27</accession>
<comment type="caution">
    <text evidence="1">The sequence shown here is derived from an EMBL/GenBank/DDBJ whole genome shotgun (WGS) entry which is preliminary data.</text>
</comment>
<evidence type="ECO:0000313" key="1">
    <source>
        <dbReference type="EMBL" id="KAF5955809.1"/>
    </source>
</evidence>
<reference evidence="1 2" key="2">
    <citation type="submission" date="2020-07" db="EMBL/GenBank/DDBJ databases">
        <title>Genome assembly of wild tea tree DASZ reveals pedigree and selection history of tea varieties.</title>
        <authorList>
            <person name="Zhang W."/>
        </authorList>
    </citation>
    <scope>NUCLEOTIDE SEQUENCE [LARGE SCALE GENOMIC DNA]</scope>
    <source>
        <strain evidence="2">cv. G240</strain>
        <tissue evidence="1">Leaf</tissue>
    </source>
</reference>
<gene>
    <name evidence="1" type="ORF">HYC85_008665</name>
</gene>
<keyword evidence="2" id="KW-1185">Reference proteome</keyword>
<protein>
    <submittedName>
        <fullName evidence="1">Uncharacterized protein</fullName>
    </submittedName>
</protein>
<dbReference type="Proteomes" id="UP000593564">
    <property type="component" value="Unassembled WGS sequence"/>
</dbReference>
<proteinExistence type="predicted"/>
<dbReference type="AlphaFoldDB" id="A0A7J7HT27"/>